<dbReference type="RefSeq" id="XP_018240656.1">
    <property type="nucleotide sequence ID" value="XM_018399228.1"/>
</dbReference>
<feature type="compositionally biased region" description="Polar residues" evidence="1">
    <location>
        <begin position="51"/>
        <end position="93"/>
    </location>
</feature>
<evidence type="ECO:0000313" key="2">
    <source>
        <dbReference type="EMBL" id="KNB02611.1"/>
    </source>
</evidence>
<reference evidence="2" key="1">
    <citation type="submission" date="2007-04" db="EMBL/GenBank/DDBJ databases">
        <authorList>
            <consortium name="The Broad Institute Genome Sequencing Platform"/>
            <person name="Birren B."/>
            <person name="Lander E."/>
            <person name="Galagan J."/>
            <person name="Nusbaum C."/>
            <person name="Devon K."/>
            <person name="Ma L.-J."/>
            <person name="Jaffe D."/>
            <person name="Butler J."/>
            <person name="Alvarez P."/>
            <person name="Gnerre S."/>
            <person name="Grabherr M."/>
            <person name="Kleber M."/>
            <person name="Mauceli E."/>
            <person name="Brockman W."/>
            <person name="MacCallum I.A."/>
            <person name="Young S."/>
            <person name="LaButti K."/>
            <person name="DeCaprio D."/>
            <person name="Crawford M."/>
            <person name="Koehrsen M."/>
            <person name="Engels R."/>
            <person name="Montgomery P."/>
            <person name="Pearson M."/>
            <person name="Howarth C."/>
            <person name="Larson L."/>
            <person name="White J."/>
            <person name="O'Leary S."/>
            <person name="Kodira C."/>
            <person name="Zeng Q."/>
            <person name="Yandava C."/>
            <person name="Alvarado L."/>
            <person name="Kistler C."/>
            <person name="Shim W.-B."/>
            <person name="Kang S."/>
            <person name="Woloshuk C."/>
        </authorList>
    </citation>
    <scope>NUCLEOTIDE SEQUENCE</scope>
    <source>
        <strain evidence="2">4287</strain>
    </source>
</reference>
<dbReference type="GeneID" id="28959757"/>
<feature type="compositionally biased region" description="Basic and acidic residues" evidence="1">
    <location>
        <begin position="242"/>
        <end position="284"/>
    </location>
</feature>
<dbReference type="VEuPathDB" id="FungiDB:FOXG_19051"/>
<dbReference type="OrthoDB" id="8436363at2759"/>
<name>A0A0J9UVR4_FUSO4</name>
<feature type="compositionally biased region" description="Basic and acidic residues" evidence="1">
    <location>
        <begin position="293"/>
        <end position="302"/>
    </location>
</feature>
<dbReference type="AlphaFoldDB" id="A0A0J9UVR4"/>
<accession>A0A0J9UVR4</accession>
<evidence type="ECO:0000256" key="1">
    <source>
        <dbReference type="SAM" id="MobiDB-lite"/>
    </source>
</evidence>
<feature type="compositionally biased region" description="Polar residues" evidence="1">
    <location>
        <begin position="102"/>
        <end position="111"/>
    </location>
</feature>
<feature type="region of interest" description="Disordered" evidence="1">
    <location>
        <begin position="241"/>
        <end position="391"/>
    </location>
</feature>
<feature type="compositionally biased region" description="Basic and acidic residues" evidence="1">
    <location>
        <begin position="320"/>
        <end position="342"/>
    </location>
</feature>
<feature type="compositionally biased region" description="Polar residues" evidence="1">
    <location>
        <begin position="372"/>
        <end position="391"/>
    </location>
</feature>
<sequence>MEQVHGVDVSWMTHGASKDKAARNSPPTKTPSAALPRQIPGANSRPKSPASAPTDNASVDSNISTNGQSTTPNGSSATKRISRSNSIDKQTPPGTSPHRRNSWFSNISAKFSSSNTPPAGPPSPAPIPESSPAPPSDPVPPKLPHTKNAVLPHAAKPDGDGPYIPAPPRSGQPGFLGMFRRLSSSNNGALSQSGKLGHGLVDRVVLNVDQSRERCPISELSCAKLRRVAFCVDVEIAPQPKYADHDSSLPKTTDKTQKKKLTEKGEGEALKNPKAVEEQKETNGEVKATGETLPKEPEKEGTEAPQQVREVANGSLTPVSEKKEENTKKKEKKKKSEEERKARKEKKRKLAEANGSIPMEIHYDSSDDSAKTKTPPNGPETNKPQTAPTTNPVRVYRRCCQLRETPILKKITEQLTDTANYNASTGTVNKLDLTDYWLQLPDLITLGDYLALSLGLGDEGLRVILAGLLAAKRPAVRRRKPKHDDEDQGGVVERLVLKNNKIGPDGWKYLSLFIYLCRSLKFLDVSYIQFPRQPQSQQNGSLNNGVHIPRSISSIFSAALGERLGGSTLELVNIGQTGLTMGQLGTIVDGLIQCGVKRLGLSHNQIDAEGMKHVVKFLTEGHCEGLDLGGNDLSQHTEALATAIENDTTLWDSAWPIVT</sequence>
<dbReference type="EMBL" id="DS231700">
    <property type="protein sequence ID" value="KNB02611.1"/>
    <property type="molecule type" value="Genomic_DNA"/>
</dbReference>
<proteinExistence type="predicted"/>
<dbReference type="InterPro" id="IPR032675">
    <property type="entry name" value="LRR_dom_sf"/>
</dbReference>
<feature type="compositionally biased region" description="Basic and acidic residues" evidence="1">
    <location>
        <begin position="361"/>
        <end position="371"/>
    </location>
</feature>
<feature type="region of interest" description="Disordered" evidence="1">
    <location>
        <begin position="1"/>
        <end position="180"/>
    </location>
</feature>
<gene>
    <name evidence="2" type="ORF">FOXG_19051</name>
</gene>
<protein>
    <submittedName>
        <fullName evidence="2">Uncharacterized protein</fullName>
    </submittedName>
</protein>
<dbReference type="Gene3D" id="3.80.10.10">
    <property type="entry name" value="Ribonuclease Inhibitor"/>
    <property type="match status" value="1"/>
</dbReference>
<organism evidence="2 3">
    <name type="scientific">Fusarium oxysporum f. sp. lycopersici (strain 4287 / CBS 123668 / FGSC 9935 / NRRL 34936)</name>
    <name type="common">Fusarium vascular wilt of tomato</name>
    <dbReference type="NCBI Taxonomy" id="426428"/>
    <lineage>
        <taxon>Eukaryota</taxon>
        <taxon>Fungi</taxon>
        <taxon>Dikarya</taxon>
        <taxon>Ascomycota</taxon>
        <taxon>Pezizomycotina</taxon>
        <taxon>Sordariomycetes</taxon>
        <taxon>Hypocreomycetidae</taxon>
        <taxon>Hypocreales</taxon>
        <taxon>Nectriaceae</taxon>
        <taxon>Fusarium</taxon>
        <taxon>Fusarium oxysporum species complex</taxon>
    </lineage>
</organism>
<reference evidence="2" key="2">
    <citation type="journal article" date="2010" name="Nature">
        <title>Comparative genomics reveals mobile pathogenicity chromosomes in Fusarium.</title>
        <authorList>
            <person name="Ma L.J."/>
            <person name="van der Does H.C."/>
            <person name="Borkovich K.A."/>
            <person name="Coleman J.J."/>
            <person name="Daboussi M.J."/>
            <person name="Di Pietro A."/>
            <person name="Dufresne M."/>
            <person name="Freitag M."/>
            <person name="Grabherr M."/>
            <person name="Henrissat B."/>
            <person name="Houterman P.M."/>
            <person name="Kang S."/>
            <person name="Shim W.B."/>
            <person name="Woloshuk C."/>
            <person name="Xie X."/>
            <person name="Xu J.R."/>
            <person name="Antoniw J."/>
            <person name="Baker S.E."/>
            <person name="Bluhm B.H."/>
            <person name="Breakspear A."/>
            <person name="Brown D.W."/>
            <person name="Butchko R.A."/>
            <person name="Chapman S."/>
            <person name="Coulson R."/>
            <person name="Coutinho P.M."/>
            <person name="Danchin E.G."/>
            <person name="Diener A."/>
            <person name="Gale L.R."/>
            <person name="Gardiner D.M."/>
            <person name="Goff S."/>
            <person name="Hammond-Kosack K.E."/>
            <person name="Hilburn K."/>
            <person name="Hua-Van A."/>
            <person name="Jonkers W."/>
            <person name="Kazan K."/>
            <person name="Kodira C.D."/>
            <person name="Koehrsen M."/>
            <person name="Kumar L."/>
            <person name="Lee Y.H."/>
            <person name="Li L."/>
            <person name="Manners J.M."/>
            <person name="Miranda-Saavedra D."/>
            <person name="Mukherjee M."/>
            <person name="Park G."/>
            <person name="Park J."/>
            <person name="Park S.Y."/>
            <person name="Proctor R.H."/>
            <person name="Regev A."/>
            <person name="Ruiz-Roldan M.C."/>
            <person name="Sain D."/>
            <person name="Sakthikumar S."/>
            <person name="Sykes S."/>
            <person name="Schwartz D.C."/>
            <person name="Turgeon B.G."/>
            <person name="Wapinski I."/>
            <person name="Yoder O."/>
            <person name="Young S."/>
            <person name="Zeng Q."/>
            <person name="Zhou S."/>
            <person name="Galagan J."/>
            <person name="Cuomo C.A."/>
            <person name="Kistler H.C."/>
            <person name="Rep M."/>
        </authorList>
    </citation>
    <scope>NUCLEOTIDE SEQUENCE [LARGE SCALE GENOMIC DNA]</scope>
    <source>
        <strain evidence="2">4287</strain>
    </source>
</reference>
<evidence type="ECO:0000313" key="3">
    <source>
        <dbReference type="Proteomes" id="UP000009097"/>
    </source>
</evidence>
<dbReference type="Proteomes" id="UP000009097">
    <property type="component" value="Unassembled WGS sequence"/>
</dbReference>
<dbReference type="SUPFAM" id="SSF52047">
    <property type="entry name" value="RNI-like"/>
    <property type="match status" value="1"/>
</dbReference>
<feature type="compositionally biased region" description="Pro residues" evidence="1">
    <location>
        <begin position="118"/>
        <end position="143"/>
    </location>
</feature>
<dbReference type="KEGG" id="fox:FOXG_19051"/>